<keyword evidence="2" id="KW-1185">Reference proteome</keyword>
<evidence type="ECO:0000313" key="2">
    <source>
        <dbReference type="Proteomes" id="UP000199589"/>
    </source>
</evidence>
<protein>
    <submittedName>
        <fullName evidence="1">Uncharacterized protein</fullName>
    </submittedName>
</protein>
<accession>A0A1I3VIK0</accession>
<dbReference type="Proteomes" id="UP000199589">
    <property type="component" value="Unassembled WGS sequence"/>
</dbReference>
<dbReference type="EMBL" id="FOSJ01000003">
    <property type="protein sequence ID" value="SFJ95075.1"/>
    <property type="molecule type" value="Genomic_DNA"/>
</dbReference>
<organism evidence="1 2">
    <name type="scientific">Marinilactibacillus piezotolerans</name>
    <dbReference type="NCBI Taxonomy" id="258723"/>
    <lineage>
        <taxon>Bacteria</taxon>
        <taxon>Bacillati</taxon>
        <taxon>Bacillota</taxon>
        <taxon>Bacilli</taxon>
        <taxon>Lactobacillales</taxon>
        <taxon>Carnobacteriaceae</taxon>
        <taxon>Marinilactibacillus</taxon>
    </lineage>
</organism>
<dbReference type="OrthoDB" id="9864376at2"/>
<dbReference type="RefSeq" id="WP_091895699.1">
    <property type="nucleotide sequence ID" value="NZ_FOSJ01000003.1"/>
</dbReference>
<reference evidence="2" key="1">
    <citation type="submission" date="2016-10" db="EMBL/GenBank/DDBJ databases">
        <authorList>
            <person name="Varghese N."/>
            <person name="Submissions S."/>
        </authorList>
    </citation>
    <scope>NUCLEOTIDE SEQUENCE [LARGE SCALE GENOMIC DNA]</scope>
    <source>
        <strain evidence="2">DSM 16108</strain>
    </source>
</reference>
<sequence>MEKLKNMKIPETEDDYGTFQLDAMGDLFFKYKINFNGEPKLLPELLMDDSVYINNNGIQLDPNSILFKTAQKDLTDYFEEQNLKLR</sequence>
<name>A0A1I3VIK0_9LACT</name>
<evidence type="ECO:0000313" key="1">
    <source>
        <dbReference type="EMBL" id="SFJ95075.1"/>
    </source>
</evidence>
<gene>
    <name evidence="1" type="ORF">SAMN04488569_100359</name>
</gene>
<proteinExistence type="predicted"/>
<dbReference type="AlphaFoldDB" id="A0A1I3VIK0"/>